<protein>
    <submittedName>
        <fullName evidence="1">Uncharacterized protein</fullName>
    </submittedName>
</protein>
<organism evidence="1 2">
    <name type="scientific">Promethearchaeum syntrophicum</name>
    <dbReference type="NCBI Taxonomy" id="2594042"/>
    <lineage>
        <taxon>Archaea</taxon>
        <taxon>Promethearchaeati</taxon>
        <taxon>Promethearchaeota</taxon>
        <taxon>Promethearchaeia</taxon>
        <taxon>Promethearchaeales</taxon>
        <taxon>Promethearchaeaceae</taxon>
        <taxon>Promethearchaeum</taxon>
    </lineage>
</organism>
<evidence type="ECO:0000313" key="1">
    <source>
        <dbReference type="EMBL" id="QEE14720.1"/>
    </source>
</evidence>
<dbReference type="EMBL" id="CP042905">
    <property type="protein sequence ID" value="QEE14720.1"/>
    <property type="molecule type" value="Genomic_DNA"/>
</dbReference>
<reference evidence="1 2" key="2">
    <citation type="journal article" date="2024" name="Int. J. Syst. Evol. Microbiol.">
        <title>Promethearchaeum syntrophicum gen. nov., sp. nov., an anaerobic, obligately syntrophic archaeon, the first isolate of the lineage 'Asgard' archaea, and proposal of the new archaeal phylum Promethearchaeota phyl. nov. and kingdom Promethearchaeati regn. nov.</title>
        <authorList>
            <person name="Imachi H."/>
            <person name="Nobu M.K."/>
            <person name="Kato S."/>
            <person name="Takaki Y."/>
            <person name="Miyazaki M."/>
            <person name="Miyata M."/>
            <person name="Ogawara M."/>
            <person name="Saito Y."/>
            <person name="Sakai S."/>
            <person name="Tahara Y.O."/>
            <person name="Takano Y."/>
            <person name="Tasumi E."/>
            <person name="Uematsu K."/>
            <person name="Yoshimura T."/>
            <person name="Itoh T."/>
            <person name="Ohkuma M."/>
            <person name="Takai K."/>
        </authorList>
    </citation>
    <scope>NUCLEOTIDE SEQUENCE [LARGE SCALE GENOMIC DNA]</scope>
    <source>
        <strain evidence="1 2">MK-D1</strain>
    </source>
</reference>
<accession>A0A5B9D796</accession>
<gene>
    <name evidence="1" type="ORF">DSAG12_00535</name>
</gene>
<name>A0A5B9D796_9ARCH</name>
<reference evidence="1 2" key="1">
    <citation type="journal article" date="2020" name="Nature">
        <title>Isolation of an archaeon at the prokaryote-eukaryote interface.</title>
        <authorList>
            <person name="Imachi H."/>
            <person name="Nobu M.K."/>
            <person name="Nakahara N."/>
            <person name="Morono Y."/>
            <person name="Ogawara M."/>
            <person name="Takaki Y."/>
            <person name="Takano Y."/>
            <person name="Uematsu K."/>
            <person name="Ikuta T."/>
            <person name="Ito M."/>
            <person name="Matsui Y."/>
            <person name="Miyazaki M."/>
            <person name="Murata K."/>
            <person name="Saito Y."/>
            <person name="Sakai S."/>
            <person name="Song C."/>
            <person name="Tasumi E."/>
            <person name="Yamanaka Y."/>
            <person name="Yamaguchi T."/>
            <person name="Kamagata Y."/>
            <person name="Tamaki H."/>
            <person name="Takai K."/>
        </authorList>
    </citation>
    <scope>NUCLEOTIDE SEQUENCE [LARGE SCALE GENOMIC DNA]</scope>
    <source>
        <strain evidence="1 2">MK-D1</strain>
    </source>
</reference>
<proteinExistence type="predicted"/>
<sequence>MKNRKAYILNPSQSRRLIAKGICHLPQVREALESKKIFIGGGSTNAYVVEELYKIKNIEEEFNKGDYTAGQIIPGENFMKWGINKGNRKKEILLRKGVPKEYEDRVKQFKRFHNGDIYIKGANALDINGIPGVLVGGESGGSIGTLQGILQAKGIEIICPIGLEKLIFGNIYSLMEVMGTENMDPPAEGISCGLIPMPGATVITEVEALEILFDCEAYHVASGGIGGAEGSVSILVDAYDDDEMKEINEFMQKISLEPVYQANL</sequence>
<evidence type="ECO:0000313" key="2">
    <source>
        <dbReference type="Proteomes" id="UP000321408"/>
    </source>
</evidence>
<dbReference type="Proteomes" id="UP000321408">
    <property type="component" value="Chromosome"/>
</dbReference>
<dbReference type="AlphaFoldDB" id="A0A5B9D796"/>
<dbReference type="GeneID" id="41328539"/>
<dbReference type="KEGG" id="psyt:DSAG12_00535"/>
<dbReference type="RefSeq" id="WP_147661664.1">
    <property type="nucleotide sequence ID" value="NZ_CP042905.2"/>
</dbReference>
<dbReference type="OrthoDB" id="98447at2157"/>
<keyword evidence="2" id="KW-1185">Reference proteome</keyword>